<dbReference type="RefSeq" id="WP_260792632.1">
    <property type="nucleotide sequence ID" value="NZ_CP093313.1"/>
</dbReference>
<protein>
    <submittedName>
        <fullName evidence="3">Uncharacterized protein</fullName>
    </submittedName>
</protein>
<dbReference type="KEGG" id="orp:MOP44_22345"/>
<feature type="chain" id="PRO_5039910598" evidence="2">
    <location>
        <begin position="19"/>
        <end position="161"/>
    </location>
</feature>
<feature type="region of interest" description="Disordered" evidence="1">
    <location>
        <begin position="63"/>
        <end position="103"/>
    </location>
</feature>
<sequence length="161" mass="17459">MKTYVIALALCGAGLAHAQSPSTPPAAPQNPDQLFKSPLLQPPGKPQFKLQVPDSSHRFFTLPQLKAHNPAESKSKVDPGILRKPQGFAQRPSRPAPRSDIYPGLKIQPTQIALLETPPGDLQPKSLPIPTLFPNARFEPIPINWHGFKMIPVETGSSATP</sequence>
<evidence type="ECO:0000313" key="3">
    <source>
        <dbReference type="EMBL" id="UWZ83298.1"/>
    </source>
</evidence>
<dbReference type="AlphaFoldDB" id="A0A9J7BNH5"/>
<dbReference type="Proteomes" id="UP001059380">
    <property type="component" value="Chromosome"/>
</dbReference>
<accession>A0A9J7BNH5</accession>
<organism evidence="3 4">
    <name type="scientific">Occallatibacter riparius</name>
    <dbReference type="NCBI Taxonomy" id="1002689"/>
    <lineage>
        <taxon>Bacteria</taxon>
        <taxon>Pseudomonadati</taxon>
        <taxon>Acidobacteriota</taxon>
        <taxon>Terriglobia</taxon>
        <taxon>Terriglobales</taxon>
        <taxon>Acidobacteriaceae</taxon>
        <taxon>Occallatibacter</taxon>
    </lineage>
</organism>
<evidence type="ECO:0000256" key="1">
    <source>
        <dbReference type="SAM" id="MobiDB-lite"/>
    </source>
</evidence>
<keyword evidence="4" id="KW-1185">Reference proteome</keyword>
<feature type="signal peptide" evidence="2">
    <location>
        <begin position="1"/>
        <end position="18"/>
    </location>
</feature>
<gene>
    <name evidence="3" type="ORF">MOP44_22345</name>
</gene>
<evidence type="ECO:0000256" key="2">
    <source>
        <dbReference type="SAM" id="SignalP"/>
    </source>
</evidence>
<proteinExistence type="predicted"/>
<evidence type="ECO:0000313" key="4">
    <source>
        <dbReference type="Proteomes" id="UP001059380"/>
    </source>
</evidence>
<dbReference type="EMBL" id="CP093313">
    <property type="protein sequence ID" value="UWZ83298.1"/>
    <property type="molecule type" value="Genomic_DNA"/>
</dbReference>
<reference evidence="3" key="1">
    <citation type="submission" date="2021-04" db="EMBL/GenBank/DDBJ databases">
        <title>Phylogenetic analysis of Acidobacteriaceae.</title>
        <authorList>
            <person name="Qiu L."/>
            <person name="Zhang Q."/>
        </authorList>
    </citation>
    <scope>NUCLEOTIDE SEQUENCE</scope>
    <source>
        <strain evidence="3">DSM 25168</strain>
    </source>
</reference>
<name>A0A9J7BNH5_9BACT</name>
<keyword evidence="2" id="KW-0732">Signal</keyword>
<feature type="region of interest" description="Disordered" evidence="1">
    <location>
        <begin position="17"/>
        <end position="47"/>
    </location>
</feature>